<dbReference type="Proteomes" id="UP001219525">
    <property type="component" value="Unassembled WGS sequence"/>
</dbReference>
<feature type="region of interest" description="Disordered" evidence="6">
    <location>
        <begin position="128"/>
        <end position="155"/>
    </location>
</feature>
<evidence type="ECO:0008006" key="12">
    <source>
        <dbReference type="Google" id="ProtNLM"/>
    </source>
</evidence>
<keyword evidence="2" id="KW-0132">Cell division</keyword>
<accession>A0AAD6YL04</accession>
<reference evidence="10" key="1">
    <citation type="submission" date="2023-03" db="EMBL/GenBank/DDBJ databases">
        <title>Massive genome expansion in bonnet fungi (Mycena s.s.) driven by repeated elements and novel gene families across ecological guilds.</title>
        <authorList>
            <consortium name="Lawrence Berkeley National Laboratory"/>
            <person name="Harder C.B."/>
            <person name="Miyauchi S."/>
            <person name="Viragh M."/>
            <person name="Kuo A."/>
            <person name="Thoen E."/>
            <person name="Andreopoulos B."/>
            <person name="Lu D."/>
            <person name="Skrede I."/>
            <person name="Drula E."/>
            <person name="Henrissat B."/>
            <person name="Morin E."/>
            <person name="Kohler A."/>
            <person name="Barry K."/>
            <person name="LaButti K."/>
            <person name="Morin E."/>
            <person name="Salamov A."/>
            <person name="Lipzen A."/>
            <person name="Mereny Z."/>
            <person name="Hegedus B."/>
            <person name="Baldrian P."/>
            <person name="Stursova M."/>
            <person name="Weitz H."/>
            <person name="Taylor A."/>
            <person name="Grigoriev I.V."/>
            <person name="Nagy L.G."/>
            <person name="Martin F."/>
            <person name="Kauserud H."/>
        </authorList>
    </citation>
    <scope>NUCLEOTIDE SEQUENCE</scope>
    <source>
        <strain evidence="10">9144</strain>
    </source>
</reference>
<gene>
    <name evidence="10" type="ORF">GGX14DRAFT_352430</name>
</gene>
<dbReference type="InterPro" id="IPR041221">
    <property type="entry name" value="APC1_C"/>
</dbReference>
<keyword evidence="3" id="KW-0677">Repeat</keyword>
<dbReference type="InterPro" id="IPR024990">
    <property type="entry name" value="Apc1"/>
</dbReference>
<evidence type="ECO:0000313" key="10">
    <source>
        <dbReference type="EMBL" id="KAJ7222481.1"/>
    </source>
</evidence>
<feature type="domain" description="Anaphase-promoting complex subunit 1 beta-sandwich" evidence="9">
    <location>
        <begin position="1580"/>
        <end position="1662"/>
    </location>
</feature>
<evidence type="ECO:0000256" key="3">
    <source>
        <dbReference type="ARBA" id="ARBA00022737"/>
    </source>
</evidence>
<evidence type="ECO:0000256" key="5">
    <source>
        <dbReference type="ARBA" id="ARBA00023306"/>
    </source>
</evidence>
<evidence type="ECO:0000256" key="2">
    <source>
        <dbReference type="ARBA" id="ARBA00022618"/>
    </source>
</evidence>
<dbReference type="Pfam" id="PF21282">
    <property type="entry name" value="APC1_3rd"/>
    <property type="match status" value="1"/>
</dbReference>
<feature type="domain" description="Anaphase-promoting complex subunit 1 N-terminal" evidence="7">
    <location>
        <begin position="229"/>
        <end position="349"/>
    </location>
</feature>
<dbReference type="GO" id="GO:0031145">
    <property type="term" value="P:anaphase-promoting complex-dependent catabolic process"/>
    <property type="evidence" value="ECO:0007669"/>
    <property type="project" value="TreeGrafter"/>
</dbReference>
<evidence type="ECO:0000259" key="9">
    <source>
        <dbReference type="Pfam" id="PF21282"/>
    </source>
</evidence>
<keyword evidence="4" id="KW-0498">Mitosis</keyword>
<dbReference type="PANTHER" id="PTHR12827">
    <property type="entry name" value="MEIOTIC CHECKPOINT REGULATOR TSG24 FAMILY MEMBER"/>
    <property type="match status" value="1"/>
</dbReference>
<dbReference type="InterPro" id="IPR011989">
    <property type="entry name" value="ARM-like"/>
</dbReference>
<sequence>MPPCTIPVTLSAETSSAARYLALTTPDTPDRPQNPLLDAIRAALRGPPSEPPDARRATFLSTPPTTQNGETWEEEEIAWNSSKVVWSSGGVMRKTWTFTQEGQQVQTATIGWLEQSSPEALVAQPSAANISSDPPLGAASTERPTFGPFARHQHNRMKTPKNKCVRVLAVFVFLHSIGKIFLKNGLDYTFSIPFVVRKAWPLYPHGVMIQRTIEPTELEEAALTGEPLLPTIFSLTSPFAEAGTVGLTTGIVAGFLSPPTLKDEEENSKKPLKAIPSTEKVIWVSHREPGSISDLVVTIDTDKRQLSVWRYAYIKPNDTPVPLGRARVARHRQSMSAATSRRTSSMFSDLDRLHPRSPKSGARDPNPLPDVPAPLSDMPPLSALPGMPPALSTTTTMASIGSGMSSQRSAPFRMRRNSLSRNDLSVTMDRMVLGGKSNVEGSLTPVEHGRMKASYWMERIFTQELSSVNSDGWQNVSCALFDGRWSGTSEPSLLSIHFPASETLILYNVSTAQDDTVKLKYLSQMPALGAVSLRITRKNVWDLLVLKPDNELVVLTHGNKELPLAVSVRNPQNTMSMSVDSSQSMSGGSMKVVGLKRNSHHSTTLIMEDESHRCWEQSVCIDLVPIDLLTNQALQILALAIPEDTFFELHRNFLEDWSACGFLLSDLAEFDCLTSALIRTFELPRLVDSATDGGLWSLLAKSPSHGRFRDDPALRSLKLPNSLPDAIALEFEVPPRRNGLLAPVLYALHSMAEDLRLRIDNYKHLTKLAPLLCRIAVVIRPEWADYWKRLCPDAMVGWPHPATTDSQVDDRLPVWPPDVSAILYGRISNPDWQVPWHDAQHIADRFHLLPSFAFGHIDPLNTLSKLTAIYKCLADSTEPSSQKRAEKAILRMVEMRIGPEFLNRLPLGVLSPIREASRTCQLAPPSNWPLEAYRAVGRNDVAASASRVPDLFFGDGYKSVKEFINPSVPRPTIEEIVAQTKIAGGGDVEAVSGVELELEDFTNIRFGQDRRLDEVARMMCSSIVPSVRVMDRPELNEHDQAKEHQHQVLRIAERTLALPCGRAMFTFGSLPTVTREAYIIPKMEFTIRLQPLNLTVTPEPGKLQVDSLSWGEFHNGVAAGLRISPSAGGVESSWIAFNKPTELTPEHAGFLFGLGLTGHLKEMLTWHTFGYLTPKHDLTSIGVLLGLSAANVGTGDQHVTKLLAVHTPALLPTPTVDLNVSLMTQAAGLSGIGLLYMGTKNRRMAEVCLSEISRPDLVQPDLSNEYREAYTFSAALSFGMVMLGKGSMIPADMALLSRLNVLIHGEAKSTINKKGDSFDINLTSPAATLALGLMYLRTERQDVADMLTVPDTVLALNRIQPSFLLMRVLVKALIMWNSVAPTPDWQAAQIPAAIREAVDNRSKNGKPIDDALELAYYNILAASCFVIGLKFAGTARQEAYMMIIRYFDLFTRMVYSNSQAFDHKIRRSAVRDGLNLISISLSMVMAGTGEISCLRRLRFAYGMYHQTMYHPSFKYGTHVATHMSLGLLFLGGGRFTLGTSDAAIACMVTAFFPRAHHLSSDNKSFLQALRHLWVLAVEPRCLIARDVETTEVVYLPVKITVNDGQEAGTTQLISPTLIPDLDRLAAIRVDTPRYWPFHFDTANIPRHKESLLLSQTLYVKRRTAFLSYTEDPRGSRSLFVRSRSSTGEAATLDFPQLTETKVHPAGDLSEFITSFSNDTLFLAFADHMARDEGETEIERLLHTYCHANLLDSILQGKPQTLQSHLTLFRYRTMPACSRYFHIHLQDLRFAADFYSKIYERRFSGRRENNFRIPLIRDSTVSGALYALDKQLDVLRARPEFLVALSQYARGERVVVDERASPNVSQHLAWYMLRNSVPVSTLLLILKDLASEAYAQCAALPLPDGTSDTIVLEQGIREVLHATGTKLTTALGSGWTVRSLHEIIDGWNLKLGYAISL</sequence>
<dbReference type="Pfam" id="PF12859">
    <property type="entry name" value="ANAPC1"/>
    <property type="match status" value="2"/>
</dbReference>
<name>A0AAD6YL04_9AGAR</name>
<keyword evidence="5" id="KW-0131">Cell cycle</keyword>
<proteinExistence type="inferred from homology"/>
<dbReference type="InterPro" id="IPR048971">
    <property type="entry name" value="Apc1_3rd"/>
</dbReference>
<keyword evidence="11" id="KW-1185">Reference proteome</keyword>
<dbReference type="GO" id="GO:0060090">
    <property type="term" value="F:molecular adaptor activity"/>
    <property type="evidence" value="ECO:0007669"/>
    <property type="project" value="TreeGrafter"/>
</dbReference>
<feature type="compositionally biased region" description="Polar residues" evidence="6">
    <location>
        <begin position="59"/>
        <end position="70"/>
    </location>
</feature>
<feature type="region of interest" description="Disordered" evidence="6">
    <location>
        <begin position="326"/>
        <end position="381"/>
    </location>
</feature>
<dbReference type="GO" id="GO:0005680">
    <property type="term" value="C:anaphase-promoting complex"/>
    <property type="evidence" value="ECO:0007669"/>
    <property type="project" value="InterPro"/>
</dbReference>
<feature type="compositionally biased region" description="Low complexity" evidence="6">
    <location>
        <begin position="334"/>
        <end position="346"/>
    </location>
</feature>
<dbReference type="GO" id="GO:0070979">
    <property type="term" value="P:protein K11-linked ubiquitination"/>
    <property type="evidence" value="ECO:0007669"/>
    <property type="project" value="TreeGrafter"/>
</dbReference>
<dbReference type="PANTHER" id="PTHR12827:SF3">
    <property type="entry name" value="ANAPHASE-PROMOTING COMPLEX SUBUNIT 1"/>
    <property type="match status" value="1"/>
</dbReference>
<evidence type="ECO:0000259" key="8">
    <source>
        <dbReference type="Pfam" id="PF18122"/>
    </source>
</evidence>
<comment type="caution">
    <text evidence="10">The sequence shown here is derived from an EMBL/GenBank/DDBJ whole genome shotgun (WGS) entry which is preliminary data.</text>
</comment>
<evidence type="ECO:0000259" key="7">
    <source>
        <dbReference type="Pfam" id="PF12859"/>
    </source>
</evidence>
<comment type="similarity">
    <text evidence="1">Belongs to the APC1 family.</text>
</comment>
<evidence type="ECO:0000313" key="11">
    <source>
        <dbReference type="Proteomes" id="UP001219525"/>
    </source>
</evidence>
<dbReference type="GO" id="GO:0051301">
    <property type="term" value="P:cell division"/>
    <property type="evidence" value="ECO:0007669"/>
    <property type="project" value="UniProtKB-KW"/>
</dbReference>
<dbReference type="GO" id="GO:0007091">
    <property type="term" value="P:metaphase/anaphase transition of mitotic cell cycle"/>
    <property type="evidence" value="ECO:0007669"/>
    <property type="project" value="TreeGrafter"/>
</dbReference>
<organism evidence="10 11">
    <name type="scientific">Mycena pura</name>
    <dbReference type="NCBI Taxonomy" id="153505"/>
    <lineage>
        <taxon>Eukaryota</taxon>
        <taxon>Fungi</taxon>
        <taxon>Dikarya</taxon>
        <taxon>Basidiomycota</taxon>
        <taxon>Agaricomycotina</taxon>
        <taxon>Agaricomycetes</taxon>
        <taxon>Agaricomycetidae</taxon>
        <taxon>Agaricales</taxon>
        <taxon>Marasmiineae</taxon>
        <taxon>Mycenaceae</taxon>
        <taxon>Mycena</taxon>
    </lineage>
</organism>
<evidence type="ECO:0000256" key="6">
    <source>
        <dbReference type="SAM" id="MobiDB-lite"/>
    </source>
</evidence>
<evidence type="ECO:0000256" key="4">
    <source>
        <dbReference type="ARBA" id="ARBA00022776"/>
    </source>
</evidence>
<dbReference type="EMBL" id="JARJCW010000007">
    <property type="protein sequence ID" value="KAJ7222481.1"/>
    <property type="molecule type" value="Genomic_DNA"/>
</dbReference>
<feature type="domain" description="Anaphase-promoting complex subunit 1 C-terminal" evidence="8">
    <location>
        <begin position="1710"/>
        <end position="1877"/>
    </location>
</feature>
<dbReference type="InterPro" id="IPR049255">
    <property type="entry name" value="Apc1_N"/>
</dbReference>
<dbReference type="Pfam" id="PF18122">
    <property type="entry name" value="APC1_C"/>
    <property type="match status" value="1"/>
</dbReference>
<feature type="domain" description="Anaphase-promoting complex subunit 1 N-terminal" evidence="7">
    <location>
        <begin position="68"/>
        <end position="216"/>
    </location>
</feature>
<protein>
    <recommendedName>
        <fullName evidence="12">Anaphase-promoting complex subunit 1</fullName>
    </recommendedName>
</protein>
<evidence type="ECO:0000256" key="1">
    <source>
        <dbReference type="ARBA" id="ARBA00010547"/>
    </source>
</evidence>
<dbReference type="Gene3D" id="1.25.10.10">
    <property type="entry name" value="Leucine-rich Repeat Variant"/>
    <property type="match status" value="2"/>
</dbReference>
<feature type="region of interest" description="Disordered" evidence="6">
    <location>
        <begin position="45"/>
        <end position="71"/>
    </location>
</feature>